<dbReference type="PANTHER" id="PTHR11319">
    <property type="entry name" value="G PROTEIN-COUPLED RECEPTOR-RELATED"/>
    <property type="match status" value="1"/>
</dbReference>
<keyword evidence="3" id="KW-1133">Transmembrane helix</keyword>
<evidence type="ECO:0000256" key="1">
    <source>
        <dbReference type="ARBA" id="ARBA00016512"/>
    </source>
</evidence>
<feature type="transmembrane region" description="Helical" evidence="3">
    <location>
        <begin position="2308"/>
        <end position="2325"/>
    </location>
</feature>
<feature type="region of interest" description="Disordered" evidence="2">
    <location>
        <begin position="283"/>
        <end position="307"/>
    </location>
</feature>
<protein>
    <recommendedName>
        <fullName evidence="1">Probable pectate lyase C</fullName>
    </recommendedName>
</protein>
<feature type="transmembrane region" description="Helical" evidence="3">
    <location>
        <begin position="1955"/>
        <end position="1981"/>
    </location>
</feature>
<feature type="region of interest" description="Disordered" evidence="2">
    <location>
        <begin position="1119"/>
        <end position="1142"/>
    </location>
</feature>
<keyword evidence="6" id="KW-1185">Reference proteome</keyword>
<feature type="transmembrane region" description="Helical" evidence="3">
    <location>
        <begin position="2116"/>
        <end position="2138"/>
    </location>
</feature>
<feature type="domain" description="Right handed beta helix" evidence="4">
    <location>
        <begin position="800"/>
        <end position="960"/>
    </location>
</feature>
<dbReference type="SMART" id="SM00710">
    <property type="entry name" value="PbH1"/>
    <property type="match status" value="17"/>
</dbReference>
<feature type="transmembrane region" description="Helical" evidence="3">
    <location>
        <begin position="1833"/>
        <end position="1851"/>
    </location>
</feature>
<name>A0AAE0BQU3_9CHLO</name>
<accession>A0AAE0BQU3</accession>
<dbReference type="InterPro" id="IPR012334">
    <property type="entry name" value="Pectin_lyas_fold"/>
</dbReference>
<dbReference type="EMBL" id="LGRX02033647">
    <property type="protein sequence ID" value="KAK3240434.1"/>
    <property type="molecule type" value="Genomic_DNA"/>
</dbReference>
<dbReference type="InterPro" id="IPR011050">
    <property type="entry name" value="Pectin_lyase_fold/virulence"/>
</dbReference>
<dbReference type="SUPFAM" id="SSF51126">
    <property type="entry name" value="Pectin lyase-like"/>
    <property type="match status" value="5"/>
</dbReference>
<dbReference type="InterPro" id="IPR006626">
    <property type="entry name" value="PbH1"/>
</dbReference>
<dbReference type="InterPro" id="IPR018247">
    <property type="entry name" value="EF_Hand_1_Ca_BS"/>
</dbReference>
<sequence length="2419" mass="257075">MDTDMDGCISVVEYDALLLRDSQSHGGGLSSYVGPEALQMQYVSKAPETRFQSPEVQTRVSKVQTAKGTITSANVTSLRGVKEVMTFSRNAREASTVGARRKSPGSRRLYDDGEAGELFISSYVEGSGNNKVLQLFNPSCAVAALDEYTLLKTINGGEVETLQLAGTLGPGELYNMCNANMETACDLKVGFISHNGDDGMALTRHGIVMDVLGVLGEQVRWDVAGVLQATKDHTLVRKATVSHGTTDWASSAGTNPQDSEWIVDAKDTLDFLVCHTATSVCDTSRSCGAPPPPRLPPNPMIPAEPSSPPHPLYPPYPPLYPPYPPGDAQVNSSSPRAAGVQLAEAVSAYYVDSIQLSSSAALEEALPVVERALAITGDIVKGAGQHAIDAQGLSGILILRGGGNVTLTNVALVNGSAAFGAAAWVGAATRLALLRCHVANHRTDNEGTIYAAEGSAVVYLADTFFESNSAANGGSVLYAMLSNSRVELSNSRLEGNDGSALQFSGCGAVAISTCDFCRNEATGNGAAVAWSECETGGALTLVDSYFGLNRAAGYGGALNFFQFADGAMDIVRSAFIDNVATGVACEGTSDVCEVEGSGGAVGNAECSGGRIHVEASLLRNNSAEGRKGSGGAVQVVDGLNQLNLVESVLIANVANRNGGGVYLRGETVMEVWNTTIRGCTASFRYQEGDDPSGGGAIYMNSAIRLSIVGHSQLTENRGIRGGGVYVDYTIDVVTIEDTVLSNNVAGRSNLDVEQDQIIKYGGAVCCQRGALVIAGSRFENNTAGDSEQLNQGGAVYHADGVLNISQTEFTGNALFASYNGSALYAEKGSKTLDEVWVTRHGACSTDSCVYSDSEMGAVVLSEAEVSFRDCEFSQNTLGAMMLHSTSGAVTGMSFHDNSAPATSGGVLLSRSANTTVTHSRFEGNVALSDGGAVYAYGSNLAVEHCVFLQNNGGAIAMSNDPNDADGYYFLRIEDSVFEGNLASDRNGGAVMAEQKSGVYITITIVRTYFSGNYASFDGGAFWLKGTVPSIVDCRVISNRAEVYAGGGVIKNVGDQDAFLGGSKLSNNIAIHAGGILVGPSITITDGTLIANNSANDAGGVAMQEDTVLVLEGRSKVTGNMAESTGGGVKSAPHRNTGFSSSSTITVRNGTEVSFNQAVTGGGIYTSSNTSLLIQDSRVRANVAWVSGGGVHVSPGGRMFASSGTSISNNMAVGGSGGGLFVDSSSVEMSACEVMGNLVYGGDGGGLFGIEADVDVLCGTKISNNTAWRFGGGVYLANGSIALRGESRLDGNTAGVFGGGAYFKESDVLISEGTVLTENIAKYEGASVSAETCQVEVWNASLRGSSTRGLGGGMLASNGSVLTMQQTNVTNCNADLGGALAILNSIAHVEACRLEDNRVTEQGGAVYVEDSDVELLGVIISRNEAQLDGGGVAVVRREENAKLGSVLLINSRLESNHAGASGGGAWVSEGAELVIGGCNVLENSGVDGAGVSLASNLSWVVIEDTEFRGGVATDRGGAVFSMSAQSNTSLQLGDLHFAQNSALRGGNIFWIYNLELQPDWLACHDCTLAAEENKTALFATQAVSYTIAQDGMDILEKGLDIASGEAMEVSYLALDLYNGVATMSETVGVVVYADEGILGGTTRMVYSPNNGALFEELLLSGTPGETFLLQFSPSDNAWSNVQLEVRLVPCSEGERYNSDAQRCVQCPEGEIKFDNSTRECTVCAGTGITCLGGNSYTLDDGYWIATESVNKCVAAGGNSTACLFPRIYACVDPLLCQADSPRINSGGSPTIEDSLLCRAGANAGIVLCGACKAGHYYRARESACKLCPDQGPAVWLQVIGLCGCLLLMAMLMRGVVHNMRASTVTQEMVAEVSDFVCESDSARMEAPAVFSIWCGWMQVAGQTMDIYDADVIPELYQGFLRVTEVFNFRILDFFGVPCMLVALLDDPSLTDSMGGYLPNFLFFAFLPFLIAVPTTLMIYWYLDVLLVDPLSLDDEALEGDADKEQAEAEKTDQSPTSGNIPHPSAARGSDLCPECKLVTISTNGLFIEVYDERHVGLEADDSSCHTNIPERASLKLDATSTRMASHDGPPHRQRRSMLARNTLPGRLSSLIPPEVRLVYLPLSVFLLVLLHPVVSTYMFNIFACDEIHRDITEPSFWLRQDYSLQCFRGHWWIYAAIATWVIVIYIAGLPICIFYMVWKLYNQKRVKCRGIIMYCPAWNLECDGGQWEFCRSGQKRMPVEPQFITPGEMTGVHDISSKLDLPESISIFGIIYRPFKGGLHWFASFDIAQKLAQSAVVILVRLVDRKYDVFYALVIAFTSLMVQAYYTPYVRYEDNMLRLMVLYNQCLVITSFIAQEYMLDDNVERSVVGAILLVIQVLLSTLILVELFRTVLYSSVKRGISSASSSAHKCIHWITRKWKM</sequence>
<evidence type="ECO:0000256" key="3">
    <source>
        <dbReference type="SAM" id="Phobius"/>
    </source>
</evidence>
<feature type="transmembrane region" description="Helical" evidence="3">
    <location>
        <begin position="1925"/>
        <end position="1943"/>
    </location>
</feature>
<gene>
    <name evidence="5" type="ORF">CYMTET_49727</name>
</gene>
<feature type="transmembrane region" description="Helical" evidence="3">
    <location>
        <begin position="2366"/>
        <end position="2387"/>
    </location>
</feature>
<keyword evidence="3" id="KW-0472">Membrane</keyword>
<evidence type="ECO:0000313" key="5">
    <source>
        <dbReference type="EMBL" id="KAK3240434.1"/>
    </source>
</evidence>
<reference evidence="5 6" key="1">
    <citation type="journal article" date="2015" name="Genome Biol. Evol.">
        <title>Comparative Genomics of a Bacterivorous Green Alga Reveals Evolutionary Causalities and Consequences of Phago-Mixotrophic Mode of Nutrition.</title>
        <authorList>
            <person name="Burns J.A."/>
            <person name="Paasch A."/>
            <person name="Narechania A."/>
            <person name="Kim E."/>
        </authorList>
    </citation>
    <scope>NUCLEOTIDE SEQUENCE [LARGE SCALE GENOMIC DNA]</scope>
    <source>
        <strain evidence="5 6">PLY_AMNH</strain>
    </source>
</reference>
<organism evidence="5 6">
    <name type="scientific">Cymbomonas tetramitiformis</name>
    <dbReference type="NCBI Taxonomy" id="36881"/>
    <lineage>
        <taxon>Eukaryota</taxon>
        <taxon>Viridiplantae</taxon>
        <taxon>Chlorophyta</taxon>
        <taxon>Pyramimonadophyceae</taxon>
        <taxon>Pyramimonadales</taxon>
        <taxon>Pyramimonadaceae</taxon>
        <taxon>Cymbomonas</taxon>
    </lineage>
</organism>
<dbReference type="PANTHER" id="PTHR11319:SF35">
    <property type="entry name" value="OUTER MEMBRANE PROTEIN PMPC-RELATED"/>
    <property type="match status" value="1"/>
</dbReference>
<dbReference type="PROSITE" id="PS00018">
    <property type="entry name" value="EF_HAND_1"/>
    <property type="match status" value="1"/>
</dbReference>
<dbReference type="Gene3D" id="2.160.20.10">
    <property type="entry name" value="Single-stranded right-handed beta-helix, Pectin lyase-like"/>
    <property type="match status" value="1"/>
</dbReference>
<dbReference type="Proteomes" id="UP001190700">
    <property type="component" value="Unassembled WGS sequence"/>
</dbReference>
<feature type="compositionally biased region" description="Basic and acidic residues" evidence="2">
    <location>
        <begin position="1999"/>
        <end position="2011"/>
    </location>
</feature>
<evidence type="ECO:0000259" key="4">
    <source>
        <dbReference type="Pfam" id="PF13229"/>
    </source>
</evidence>
<proteinExistence type="predicted"/>
<feature type="compositionally biased region" description="Pro residues" evidence="2">
    <location>
        <begin position="289"/>
        <end position="307"/>
    </location>
</feature>
<comment type="caution">
    <text evidence="5">The sequence shown here is derived from an EMBL/GenBank/DDBJ whole genome shotgun (WGS) entry which is preliminary data.</text>
</comment>
<keyword evidence="3" id="KW-0812">Transmembrane</keyword>
<evidence type="ECO:0000313" key="6">
    <source>
        <dbReference type="Proteomes" id="UP001190700"/>
    </source>
</evidence>
<feature type="transmembrane region" description="Helical" evidence="3">
    <location>
        <begin position="2170"/>
        <end position="2196"/>
    </location>
</feature>
<feature type="region of interest" description="Disordered" evidence="2">
    <location>
        <begin position="1999"/>
        <end position="2028"/>
    </location>
</feature>
<dbReference type="InterPro" id="IPR039448">
    <property type="entry name" value="Beta_helix"/>
</dbReference>
<evidence type="ECO:0000256" key="2">
    <source>
        <dbReference type="SAM" id="MobiDB-lite"/>
    </source>
</evidence>
<dbReference type="Pfam" id="PF13229">
    <property type="entry name" value="Beta_helix"/>
    <property type="match status" value="1"/>
</dbReference>